<proteinExistence type="predicted"/>
<reference evidence="1" key="5">
    <citation type="journal article" date="2021" name="G3 (Bethesda)">
        <title>Aegilops tauschii genome assembly Aet v5.0 features greater sequence contiguity and improved annotation.</title>
        <authorList>
            <person name="Wang L."/>
            <person name="Zhu T."/>
            <person name="Rodriguez J.C."/>
            <person name="Deal K.R."/>
            <person name="Dubcovsky J."/>
            <person name="McGuire P.E."/>
            <person name="Lux T."/>
            <person name="Spannagl M."/>
            <person name="Mayer K.F.X."/>
            <person name="Baldrich P."/>
            <person name="Meyers B.C."/>
            <person name="Huo N."/>
            <person name="Gu Y.Q."/>
            <person name="Zhou H."/>
            <person name="Devos K.M."/>
            <person name="Bennetzen J.L."/>
            <person name="Unver T."/>
            <person name="Budak H."/>
            <person name="Gulick P.J."/>
            <person name="Galiba G."/>
            <person name="Kalapos B."/>
            <person name="Nelson D.R."/>
            <person name="Li P."/>
            <person name="You F.M."/>
            <person name="Luo M.C."/>
            <person name="Dvorak J."/>
        </authorList>
    </citation>
    <scope>NUCLEOTIDE SEQUENCE [LARGE SCALE GENOMIC DNA]</scope>
    <source>
        <strain evidence="1">cv. AL8/78</strain>
    </source>
</reference>
<dbReference type="Gramene" id="AET5Gv20358500.3">
    <property type="protein sequence ID" value="AET5Gv20358500.3"/>
    <property type="gene ID" value="AET5Gv20358500"/>
</dbReference>
<reference evidence="2" key="2">
    <citation type="journal article" date="2017" name="Nat. Plants">
        <title>The Aegilops tauschii genome reveals multiple impacts of transposons.</title>
        <authorList>
            <person name="Zhao G."/>
            <person name="Zou C."/>
            <person name="Li K."/>
            <person name="Wang K."/>
            <person name="Li T."/>
            <person name="Gao L."/>
            <person name="Zhang X."/>
            <person name="Wang H."/>
            <person name="Yang Z."/>
            <person name="Liu X."/>
            <person name="Jiang W."/>
            <person name="Mao L."/>
            <person name="Kong X."/>
            <person name="Jiao Y."/>
            <person name="Jia J."/>
        </authorList>
    </citation>
    <scope>NUCLEOTIDE SEQUENCE [LARGE SCALE GENOMIC DNA]</scope>
    <source>
        <strain evidence="2">cv. AL8/78</strain>
    </source>
</reference>
<protein>
    <submittedName>
        <fullName evidence="1">Uncharacterized protein</fullName>
    </submittedName>
</protein>
<dbReference type="Proteomes" id="UP000015105">
    <property type="component" value="Chromosome 5D"/>
</dbReference>
<reference evidence="2" key="1">
    <citation type="journal article" date="2014" name="Science">
        <title>Ancient hybridizations among the ancestral genomes of bread wheat.</title>
        <authorList>
            <consortium name="International Wheat Genome Sequencing Consortium,"/>
            <person name="Marcussen T."/>
            <person name="Sandve S.R."/>
            <person name="Heier L."/>
            <person name="Spannagl M."/>
            <person name="Pfeifer M."/>
            <person name="Jakobsen K.S."/>
            <person name="Wulff B.B."/>
            <person name="Steuernagel B."/>
            <person name="Mayer K.F."/>
            <person name="Olsen O.A."/>
        </authorList>
    </citation>
    <scope>NUCLEOTIDE SEQUENCE [LARGE SCALE GENOMIC DNA]</scope>
    <source>
        <strain evidence="2">cv. AL8/78</strain>
    </source>
</reference>
<keyword evidence="2" id="KW-1185">Reference proteome</keyword>
<sequence>QRPNRPSPPSWFSANTQTLISHSPVPFLSLSAALTLLRVSVCGEILYCRTPSYLQREDLGSCGALEAVRDE</sequence>
<dbReference type="EnsemblPlants" id="AET5Gv20358500.3">
    <property type="protein sequence ID" value="AET5Gv20358500.3"/>
    <property type="gene ID" value="AET5Gv20358500"/>
</dbReference>
<name>A0A453KBG3_AEGTS</name>
<organism evidence="1 2">
    <name type="scientific">Aegilops tauschii subsp. strangulata</name>
    <name type="common">Goatgrass</name>
    <dbReference type="NCBI Taxonomy" id="200361"/>
    <lineage>
        <taxon>Eukaryota</taxon>
        <taxon>Viridiplantae</taxon>
        <taxon>Streptophyta</taxon>
        <taxon>Embryophyta</taxon>
        <taxon>Tracheophyta</taxon>
        <taxon>Spermatophyta</taxon>
        <taxon>Magnoliopsida</taxon>
        <taxon>Liliopsida</taxon>
        <taxon>Poales</taxon>
        <taxon>Poaceae</taxon>
        <taxon>BOP clade</taxon>
        <taxon>Pooideae</taxon>
        <taxon>Triticodae</taxon>
        <taxon>Triticeae</taxon>
        <taxon>Triticinae</taxon>
        <taxon>Aegilops</taxon>
    </lineage>
</organism>
<evidence type="ECO:0000313" key="2">
    <source>
        <dbReference type="Proteomes" id="UP000015105"/>
    </source>
</evidence>
<dbReference type="AlphaFoldDB" id="A0A453KBG3"/>
<evidence type="ECO:0000313" key="1">
    <source>
        <dbReference type="EnsemblPlants" id="AET5Gv20358500.3"/>
    </source>
</evidence>
<accession>A0A453KBG3</accession>
<reference evidence="1" key="4">
    <citation type="submission" date="2019-03" db="UniProtKB">
        <authorList>
            <consortium name="EnsemblPlants"/>
        </authorList>
    </citation>
    <scope>IDENTIFICATION</scope>
</reference>
<reference evidence="1" key="3">
    <citation type="journal article" date="2017" name="Nature">
        <title>Genome sequence of the progenitor of the wheat D genome Aegilops tauschii.</title>
        <authorList>
            <person name="Luo M.C."/>
            <person name="Gu Y.Q."/>
            <person name="Puiu D."/>
            <person name="Wang H."/>
            <person name="Twardziok S.O."/>
            <person name="Deal K.R."/>
            <person name="Huo N."/>
            <person name="Zhu T."/>
            <person name="Wang L."/>
            <person name="Wang Y."/>
            <person name="McGuire P.E."/>
            <person name="Liu S."/>
            <person name="Long H."/>
            <person name="Ramasamy R.K."/>
            <person name="Rodriguez J.C."/>
            <person name="Van S.L."/>
            <person name="Yuan L."/>
            <person name="Wang Z."/>
            <person name="Xia Z."/>
            <person name="Xiao L."/>
            <person name="Anderson O.D."/>
            <person name="Ouyang S."/>
            <person name="Liang Y."/>
            <person name="Zimin A.V."/>
            <person name="Pertea G."/>
            <person name="Qi P."/>
            <person name="Bennetzen J.L."/>
            <person name="Dai X."/>
            <person name="Dawson M.W."/>
            <person name="Muller H.G."/>
            <person name="Kugler K."/>
            <person name="Rivarola-Duarte L."/>
            <person name="Spannagl M."/>
            <person name="Mayer K.F.X."/>
            <person name="Lu F.H."/>
            <person name="Bevan M.W."/>
            <person name="Leroy P."/>
            <person name="Li P."/>
            <person name="You F.M."/>
            <person name="Sun Q."/>
            <person name="Liu Z."/>
            <person name="Lyons E."/>
            <person name="Wicker T."/>
            <person name="Salzberg S.L."/>
            <person name="Devos K.M."/>
            <person name="Dvorak J."/>
        </authorList>
    </citation>
    <scope>NUCLEOTIDE SEQUENCE [LARGE SCALE GENOMIC DNA]</scope>
    <source>
        <strain evidence="1">cv. AL8/78</strain>
    </source>
</reference>